<dbReference type="Proteomes" id="UP000593765">
    <property type="component" value="Chromosome"/>
</dbReference>
<dbReference type="KEGG" id="hbs:IPV69_19945"/>
<keyword evidence="2" id="KW-1185">Reference proteome</keyword>
<protein>
    <submittedName>
        <fullName evidence="1">Uncharacterized protein</fullName>
    </submittedName>
</protein>
<name>A0A7M2WSL6_9BACT</name>
<proteinExistence type="predicted"/>
<reference evidence="1 2" key="1">
    <citation type="submission" date="2020-10" db="EMBL/GenBank/DDBJ databases">
        <title>Wide distribution of Phycisphaera-like planctomycetes from WD2101 soil group in peatlands and genome analysis of the first cultivated representative.</title>
        <authorList>
            <person name="Dedysh S.N."/>
            <person name="Beletsky A.V."/>
            <person name="Ivanova A."/>
            <person name="Kulichevskaya I.S."/>
            <person name="Suzina N.E."/>
            <person name="Philippov D.A."/>
            <person name="Rakitin A.L."/>
            <person name="Mardanov A.V."/>
            <person name="Ravin N.V."/>
        </authorList>
    </citation>
    <scope>NUCLEOTIDE SEQUENCE [LARGE SCALE GENOMIC DNA]</scope>
    <source>
        <strain evidence="1 2">M1803</strain>
    </source>
</reference>
<organism evidence="1 2">
    <name type="scientific">Humisphaera borealis</name>
    <dbReference type="NCBI Taxonomy" id="2807512"/>
    <lineage>
        <taxon>Bacteria</taxon>
        <taxon>Pseudomonadati</taxon>
        <taxon>Planctomycetota</taxon>
        <taxon>Phycisphaerae</taxon>
        <taxon>Tepidisphaerales</taxon>
        <taxon>Tepidisphaeraceae</taxon>
        <taxon>Humisphaera</taxon>
    </lineage>
</organism>
<dbReference type="AlphaFoldDB" id="A0A7M2WSL6"/>
<accession>A0A7M2WSL6</accession>
<gene>
    <name evidence="1" type="ORF">IPV69_19945</name>
</gene>
<sequence>MTHALSLPRASDERRTRLAILVLAALLALLAPQSLRADEKPADPATKADRALDTEPAQWMRFTEDGKGNGKLEVGVGTYKNDAGVTVHLVGAVHVGDARYYADLDKLFESYDALLYEMVKPKGAGAPARGQKGGGSMVSMFQRMLKDVLELDYQLDGIDYSKKNFVHADLDAEDFERLQEERGESIFGLMLQQFLRELSKGADGKAAAKNQPGLMEIIDAFNSDDRGKKLKLIMGRSFGDMEEQIAGFQGTVLVTERNKKALAVLKDAIRSGKKNIGVFYGAAHMPDMEMRLALMGFKRTGMEYKIAWDISDPKPAKAKGGEVKE</sequence>
<evidence type="ECO:0000313" key="2">
    <source>
        <dbReference type="Proteomes" id="UP000593765"/>
    </source>
</evidence>
<dbReference type="PANTHER" id="PTHR35757:SF1">
    <property type="entry name" value="THERMOSOME SUBUNIT GAMMA"/>
    <property type="match status" value="1"/>
</dbReference>
<evidence type="ECO:0000313" key="1">
    <source>
        <dbReference type="EMBL" id="QOV88498.1"/>
    </source>
</evidence>
<dbReference type="PANTHER" id="PTHR35757">
    <property type="entry name" value="THERMOSOME SUBUNIT GAMMA"/>
    <property type="match status" value="1"/>
</dbReference>
<dbReference type="RefSeq" id="WP_206291484.1">
    <property type="nucleotide sequence ID" value="NZ_CP063458.1"/>
</dbReference>
<dbReference type="EMBL" id="CP063458">
    <property type="protein sequence ID" value="QOV88498.1"/>
    <property type="molecule type" value="Genomic_DNA"/>
</dbReference>